<dbReference type="EMBL" id="MF768985">
    <property type="protein sequence ID" value="ATU83655.1"/>
    <property type="molecule type" value="Genomic_DNA"/>
</dbReference>
<accession>A0A2D3I5K1</accession>
<proteinExistence type="predicted"/>
<evidence type="ECO:0000313" key="1">
    <source>
        <dbReference type="EMBL" id="ATU83655.1"/>
    </source>
</evidence>
<dbReference type="Proteomes" id="UP000267516">
    <property type="component" value="Segment"/>
</dbReference>
<organism evidence="1">
    <name type="scientific">White spot syndrome virus</name>
    <dbReference type="NCBI Taxonomy" id="342409"/>
    <lineage>
        <taxon>Viruses</taxon>
        <taxon>Viruses incertae sedis</taxon>
        <taxon>Naldaviricetes</taxon>
        <taxon>Nimaviridae</taxon>
        <taxon>Whispovirus</taxon>
    </lineage>
</organism>
<reference evidence="1" key="1">
    <citation type="journal article" date="2018" name="Aquaculture">
        <title>Complete genome sequence of a white spot syndrome virus associated with a disease incursion in Australia.</title>
        <authorList>
            <person name="Oakey J."/>
            <person name="Smith C.S."/>
        </authorList>
    </citation>
    <scope>NUCLEOTIDE SEQUENCE [LARGE SCALE GENOMIC DNA]</scope>
    <source>
        <strain evidence="1">WSSV-AU</strain>
    </source>
</reference>
<protein>
    <submittedName>
        <fullName evidence="1">ORF974</fullName>
    </submittedName>
</protein>
<name>A0A2D3I5K1_9VIRU</name>
<sequence>MFPLFTALLHSFCTCCIDSPMNLRILWSCFAVHSAPLKIWKKLGAEEEEEAVLLPSRKPLPETFLMIASAIWKLILSILKNALVVSLSHFWFLLSNNSS</sequence>